<gene>
    <name evidence="1" type="ORF">MRB53_025711</name>
</gene>
<organism evidence="1 2">
    <name type="scientific">Persea americana</name>
    <name type="common">Avocado</name>
    <dbReference type="NCBI Taxonomy" id="3435"/>
    <lineage>
        <taxon>Eukaryota</taxon>
        <taxon>Viridiplantae</taxon>
        <taxon>Streptophyta</taxon>
        <taxon>Embryophyta</taxon>
        <taxon>Tracheophyta</taxon>
        <taxon>Spermatophyta</taxon>
        <taxon>Magnoliopsida</taxon>
        <taxon>Magnoliidae</taxon>
        <taxon>Laurales</taxon>
        <taxon>Lauraceae</taxon>
        <taxon>Persea</taxon>
    </lineage>
</organism>
<dbReference type="EMBL" id="CM056816">
    <property type="protein sequence ID" value="KAJ8632375.1"/>
    <property type="molecule type" value="Genomic_DNA"/>
</dbReference>
<comment type="caution">
    <text evidence="1">The sequence shown here is derived from an EMBL/GenBank/DDBJ whole genome shotgun (WGS) entry which is preliminary data.</text>
</comment>
<keyword evidence="2" id="KW-1185">Reference proteome</keyword>
<dbReference type="Proteomes" id="UP001234297">
    <property type="component" value="Chromosome 8"/>
</dbReference>
<protein>
    <submittedName>
        <fullName evidence="1">Uncharacterized protein</fullName>
    </submittedName>
</protein>
<evidence type="ECO:0000313" key="1">
    <source>
        <dbReference type="EMBL" id="KAJ8632375.1"/>
    </source>
</evidence>
<reference evidence="1 2" key="1">
    <citation type="journal article" date="2022" name="Hortic Res">
        <title>A haplotype resolved chromosomal level avocado genome allows analysis of novel avocado genes.</title>
        <authorList>
            <person name="Nath O."/>
            <person name="Fletcher S.J."/>
            <person name="Hayward A."/>
            <person name="Shaw L.M."/>
            <person name="Masouleh A.K."/>
            <person name="Furtado A."/>
            <person name="Henry R.J."/>
            <person name="Mitter N."/>
        </authorList>
    </citation>
    <scope>NUCLEOTIDE SEQUENCE [LARGE SCALE GENOMIC DNA]</scope>
    <source>
        <strain evidence="2">cv. Hass</strain>
    </source>
</reference>
<name>A0ACC2LGL4_PERAE</name>
<proteinExistence type="predicted"/>
<accession>A0ACC2LGL4</accession>
<evidence type="ECO:0000313" key="2">
    <source>
        <dbReference type="Proteomes" id="UP001234297"/>
    </source>
</evidence>
<sequence length="669" mass="75947">MAATCHPQEDDLFSKNLQKRYDGLVMVRSRAIKGKGAWYWSHLEPILFQNRDTGSAKAIKLRCGLCSGLFSASNPSRTATEHLKRGTCPKFNTAVRNSTVANGNGVMSKFQNFSQLALPAPLPQLAMIAAPCSSEPMLPSPKTPHLTQDQIKAAFDLLSDWFYESCGSISFSCFDHPKFKAFLHHLGLPQVNKAYISGRKLESKYAEAKLETEEKLRDTMFFQLSTNGWKNRTEIQNSMDMDAFVNVLLNLPNGSSLFHKVLILGAGNANVDYIKEALWSTIEEITGGDVYRCAGIIADTSNVNSNMLRELELHHHWMVNLTCQLSALGKLLEDFFKKLPQFTSISSRCYKIAQVLNSRPFNDANIYFNCHLDSSLAHNNTATAISVIENIAQSSHTLRQTITADALSNNPDGQEIYDMIQDPRFWEELNSVISLTMLMKTMVHELDEERPCLGQCLPLWEEVRNRIKRWCRSFSVEEEPVMKLVNRRFSKNYHQAWSASFVLDPLYLVEDSSGRYLPPFKFITSEQEKDVVKIITRLAQNGEAPIALMELMKWRTEGLDPIYAQAVQAKERDPVTGKLRVANPRGSRLVWETYLREFKVLRKVAARLIFLQATTSWLRCDQSFLSWVCSNGRSRNAIDKAQKLVFVSSHGKLARRELMDDENDSDLFP</sequence>